<keyword evidence="1 3" id="KW-0853">WD repeat</keyword>
<dbReference type="PANTHER" id="PTHR44675">
    <property type="entry name" value="PAK1 INTERACTING PROTEIN 1"/>
    <property type="match status" value="1"/>
</dbReference>
<dbReference type="OrthoDB" id="308449at2759"/>
<dbReference type="Pfam" id="PF00400">
    <property type="entry name" value="WD40"/>
    <property type="match status" value="2"/>
</dbReference>
<dbReference type="AlphaFoldDB" id="A0A2T9YRJ0"/>
<gene>
    <name evidence="4" type="ORF">BB561_002145</name>
</gene>
<dbReference type="Proteomes" id="UP000245383">
    <property type="component" value="Unassembled WGS sequence"/>
</dbReference>
<evidence type="ECO:0000256" key="2">
    <source>
        <dbReference type="ARBA" id="ARBA00022737"/>
    </source>
</evidence>
<dbReference type="PANTHER" id="PTHR44675:SF1">
    <property type="entry name" value="P21-ACTIVATED PROTEIN KINASE-INTERACTING PROTEIN 1"/>
    <property type="match status" value="1"/>
</dbReference>
<dbReference type="PROSITE" id="PS50294">
    <property type="entry name" value="WD_REPEATS_REGION"/>
    <property type="match status" value="1"/>
</dbReference>
<dbReference type="InterPro" id="IPR036322">
    <property type="entry name" value="WD40_repeat_dom_sf"/>
</dbReference>
<evidence type="ECO:0000313" key="4">
    <source>
        <dbReference type="EMBL" id="PVU94949.1"/>
    </source>
</evidence>
<dbReference type="InterPro" id="IPR001680">
    <property type="entry name" value="WD40_rpt"/>
</dbReference>
<evidence type="ECO:0000313" key="5">
    <source>
        <dbReference type="Proteomes" id="UP000245383"/>
    </source>
</evidence>
<dbReference type="InterPro" id="IPR019775">
    <property type="entry name" value="WD40_repeat_CS"/>
</dbReference>
<proteinExistence type="predicted"/>
<name>A0A2T9YRJ0_9FUNG</name>
<keyword evidence="2" id="KW-0677">Repeat</keyword>
<comment type="caution">
    <text evidence="4">The sequence shown here is derived from an EMBL/GenBank/DDBJ whole genome shotgun (WGS) entry which is preliminary data.</text>
</comment>
<dbReference type="STRING" id="133385.A0A2T9YRJ0"/>
<dbReference type="PROSITE" id="PS00678">
    <property type="entry name" value="WD_REPEATS_1"/>
    <property type="match status" value="1"/>
</dbReference>
<reference evidence="4 5" key="1">
    <citation type="journal article" date="2018" name="MBio">
        <title>Comparative Genomics Reveals the Core Gene Toolbox for the Fungus-Insect Symbiosis.</title>
        <authorList>
            <person name="Wang Y."/>
            <person name="Stata M."/>
            <person name="Wang W."/>
            <person name="Stajich J.E."/>
            <person name="White M.M."/>
            <person name="Moncalvo J.M."/>
        </authorList>
    </citation>
    <scope>NUCLEOTIDE SEQUENCE [LARGE SCALE GENOMIC DNA]</scope>
    <source>
        <strain evidence="4 5">SWE-8-4</strain>
    </source>
</reference>
<dbReference type="PROSITE" id="PS50082">
    <property type="entry name" value="WD_REPEATS_2"/>
    <property type="match status" value="1"/>
</dbReference>
<dbReference type="Gene3D" id="2.130.10.10">
    <property type="entry name" value="YVTN repeat-like/Quinoprotein amine dehydrogenase"/>
    <property type="match status" value="2"/>
</dbReference>
<dbReference type="InterPro" id="IPR015943">
    <property type="entry name" value="WD40/YVTN_repeat-like_dom_sf"/>
</dbReference>
<evidence type="ECO:0000256" key="1">
    <source>
        <dbReference type="ARBA" id="ARBA00022574"/>
    </source>
</evidence>
<keyword evidence="5" id="KW-1185">Reference proteome</keyword>
<dbReference type="EMBL" id="MBFR01000069">
    <property type="protein sequence ID" value="PVU94949.1"/>
    <property type="molecule type" value="Genomic_DNA"/>
</dbReference>
<feature type="repeat" description="WD" evidence="3">
    <location>
        <begin position="156"/>
        <end position="197"/>
    </location>
</feature>
<evidence type="ECO:0000256" key="3">
    <source>
        <dbReference type="PROSITE-ProRule" id="PRU00221"/>
    </source>
</evidence>
<accession>A0A2T9YRJ0</accession>
<dbReference type="SMART" id="SM00320">
    <property type="entry name" value="WD40"/>
    <property type="match status" value="4"/>
</dbReference>
<dbReference type="InterPro" id="IPR051959">
    <property type="entry name" value="PAK1-Kinase_Regulator"/>
</dbReference>
<organism evidence="4 5">
    <name type="scientific">Smittium simulii</name>
    <dbReference type="NCBI Taxonomy" id="133385"/>
    <lineage>
        <taxon>Eukaryota</taxon>
        <taxon>Fungi</taxon>
        <taxon>Fungi incertae sedis</taxon>
        <taxon>Zoopagomycota</taxon>
        <taxon>Kickxellomycotina</taxon>
        <taxon>Harpellomycetes</taxon>
        <taxon>Harpellales</taxon>
        <taxon>Legeriomycetaceae</taxon>
        <taxon>Smittium</taxon>
    </lineage>
</organism>
<sequence length="299" mass="33135">MSKARKKQKLSSSQAKADPLPEKSESALIVLKSIKTAVTDTTLVVVGTYERLLYGFEVTNSEDPSELKISPKFIMPIHIGYISTLSLCSKFLASGSTDEVIKLFDIKRKKELGSLHEHTGTITKVQFFGTSHLLSASSDGSIIIYRTKDWEVLKVLRGHLKQVNDIAIHPSGKLAISISKDRSAIVWNLLTGHKVSRTKLLLEGELVRFNQSGDLYSIVSSNSQIITYDISKGKEISTYSATSKILDGTFIKFSDDNEYFMFGAADKSLHLLDANTGKEVFYFKAHDNSFNKALSTKAK</sequence>
<dbReference type="SUPFAM" id="SSF50978">
    <property type="entry name" value="WD40 repeat-like"/>
    <property type="match status" value="1"/>
</dbReference>
<protein>
    <submittedName>
        <fullName evidence="4">Uncharacterized protein</fullName>
    </submittedName>
</protein>